<sequence length="129" mass="14503">MAHTDQDGSSWPNQAVVKTARTGQDDPSWPYQATIRPSFQDDSYWQDGPSWHTRTKSGCLSKTALTSHTNPKEGCDDRSDKHCLILLASCCVENGIRFDFASTMVAFLLIPMWNDCVEIQVTDFSRSQL</sequence>
<organism evidence="2 3">
    <name type="scientific">Mikania micrantha</name>
    <name type="common">bitter vine</name>
    <dbReference type="NCBI Taxonomy" id="192012"/>
    <lineage>
        <taxon>Eukaryota</taxon>
        <taxon>Viridiplantae</taxon>
        <taxon>Streptophyta</taxon>
        <taxon>Embryophyta</taxon>
        <taxon>Tracheophyta</taxon>
        <taxon>Spermatophyta</taxon>
        <taxon>Magnoliopsida</taxon>
        <taxon>eudicotyledons</taxon>
        <taxon>Gunneridae</taxon>
        <taxon>Pentapetalae</taxon>
        <taxon>asterids</taxon>
        <taxon>campanulids</taxon>
        <taxon>Asterales</taxon>
        <taxon>Asteraceae</taxon>
        <taxon>Asteroideae</taxon>
        <taxon>Heliantheae alliance</taxon>
        <taxon>Eupatorieae</taxon>
        <taxon>Mikania</taxon>
    </lineage>
</organism>
<protein>
    <submittedName>
        <fullName evidence="2">Uncharacterized protein</fullName>
    </submittedName>
</protein>
<evidence type="ECO:0000313" key="3">
    <source>
        <dbReference type="Proteomes" id="UP000326396"/>
    </source>
</evidence>
<dbReference type="AlphaFoldDB" id="A0A5N6MCU5"/>
<gene>
    <name evidence="2" type="ORF">E3N88_33512</name>
</gene>
<dbReference type="EMBL" id="SZYD01000016">
    <property type="protein sequence ID" value="KAD3337991.1"/>
    <property type="molecule type" value="Genomic_DNA"/>
</dbReference>
<evidence type="ECO:0000313" key="2">
    <source>
        <dbReference type="EMBL" id="KAD3337991.1"/>
    </source>
</evidence>
<accession>A0A5N6MCU5</accession>
<feature type="region of interest" description="Disordered" evidence="1">
    <location>
        <begin position="1"/>
        <end position="32"/>
    </location>
</feature>
<keyword evidence="3" id="KW-1185">Reference proteome</keyword>
<dbReference type="Proteomes" id="UP000326396">
    <property type="component" value="Linkage Group LG6"/>
</dbReference>
<name>A0A5N6MCU5_9ASTR</name>
<proteinExistence type="predicted"/>
<reference evidence="2 3" key="1">
    <citation type="submission" date="2019-05" db="EMBL/GenBank/DDBJ databases">
        <title>Mikania micrantha, genome provides insights into the molecular mechanism of rapid growth.</title>
        <authorList>
            <person name="Liu B."/>
        </authorList>
    </citation>
    <scope>NUCLEOTIDE SEQUENCE [LARGE SCALE GENOMIC DNA]</scope>
    <source>
        <strain evidence="2">NLD-2019</strain>
        <tissue evidence="2">Leaf</tissue>
    </source>
</reference>
<comment type="caution">
    <text evidence="2">The sequence shown here is derived from an EMBL/GenBank/DDBJ whole genome shotgun (WGS) entry which is preliminary data.</text>
</comment>
<evidence type="ECO:0000256" key="1">
    <source>
        <dbReference type="SAM" id="MobiDB-lite"/>
    </source>
</evidence>